<evidence type="ECO:0000313" key="5">
    <source>
        <dbReference type="EMBL" id="SHI04445.1"/>
    </source>
</evidence>
<dbReference type="PANTHER" id="PTHR30480:SF16">
    <property type="entry name" value="GLYCOSIDE HYDROLASE FAMILY 3 DOMAIN PROTEIN"/>
    <property type="match status" value="1"/>
</dbReference>
<keyword evidence="2" id="KW-0378">Hydrolase</keyword>
<dbReference type="GO" id="GO:0005975">
    <property type="term" value="P:carbohydrate metabolic process"/>
    <property type="evidence" value="ECO:0007669"/>
    <property type="project" value="InterPro"/>
</dbReference>
<gene>
    <name evidence="5" type="ORF">SAMN02745124_03435</name>
</gene>
<dbReference type="SUPFAM" id="SSF51445">
    <property type="entry name" value="(Trans)glycosidases"/>
    <property type="match status" value="1"/>
</dbReference>
<evidence type="ECO:0000256" key="3">
    <source>
        <dbReference type="ARBA" id="ARBA00023295"/>
    </source>
</evidence>
<dbReference type="RefSeq" id="WP_073377926.1">
    <property type="nucleotide sequence ID" value="NZ_FQXS01000024.1"/>
</dbReference>
<keyword evidence="6" id="KW-1185">Reference proteome</keyword>
<dbReference type="PANTHER" id="PTHR30480">
    <property type="entry name" value="BETA-HEXOSAMINIDASE-RELATED"/>
    <property type="match status" value="1"/>
</dbReference>
<dbReference type="Proteomes" id="UP000184139">
    <property type="component" value="Unassembled WGS sequence"/>
</dbReference>
<comment type="similarity">
    <text evidence="1">Belongs to the glycosyl hydrolase 3 family.</text>
</comment>
<reference evidence="5 6" key="1">
    <citation type="submission" date="2016-11" db="EMBL/GenBank/DDBJ databases">
        <authorList>
            <person name="Jaros S."/>
            <person name="Januszkiewicz K."/>
            <person name="Wedrychowicz H."/>
        </authorList>
    </citation>
    <scope>NUCLEOTIDE SEQUENCE [LARGE SCALE GENOMIC DNA]</scope>
    <source>
        <strain evidence="5 6">DSM 9705</strain>
    </source>
</reference>
<dbReference type="AlphaFoldDB" id="A0A1M5XX92"/>
<dbReference type="InterPro" id="IPR036962">
    <property type="entry name" value="Glyco_hydro_3_N_sf"/>
</dbReference>
<evidence type="ECO:0000256" key="1">
    <source>
        <dbReference type="ARBA" id="ARBA00005336"/>
    </source>
</evidence>
<dbReference type="InterPro" id="IPR050226">
    <property type="entry name" value="NagZ_Beta-hexosaminidase"/>
</dbReference>
<name>A0A1M5XX92_9BACT</name>
<dbReference type="EMBL" id="FQXS01000024">
    <property type="protein sequence ID" value="SHI04445.1"/>
    <property type="molecule type" value="Genomic_DNA"/>
</dbReference>
<dbReference type="STRING" id="1121409.SAMN02745124_03435"/>
<proteinExistence type="inferred from homology"/>
<dbReference type="GO" id="GO:0004553">
    <property type="term" value="F:hydrolase activity, hydrolyzing O-glycosyl compounds"/>
    <property type="evidence" value="ECO:0007669"/>
    <property type="project" value="InterPro"/>
</dbReference>
<dbReference type="InterPro" id="IPR001764">
    <property type="entry name" value="Glyco_hydro_3_N"/>
</dbReference>
<dbReference type="InterPro" id="IPR017853">
    <property type="entry name" value="GH"/>
</dbReference>
<dbReference type="GO" id="GO:0009254">
    <property type="term" value="P:peptidoglycan turnover"/>
    <property type="evidence" value="ECO:0007669"/>
    <property type="project" value="TreeGrafter"/>
</dbReference>
<evidence type="ECO:0000256" key="2">
    <source>
        <dbReference type="ARBA" id="ARBA00022801"/>
    </source>
</evidence>
<evidence type="ECO:0000259" key="4">
    <source>
        <dbReference type="Pfam" id="PF00933"/>
    </source>
</evidence>
<evidence type="ECO:0000313" key="6">
    <source>
        <dbReference type="Proteomes" id="UP000184139"/>
    </source>
</evidence>
<dbReference type="Gene3D" id="3.20.20.300">
    <property type="entry name" value="Glycoside hydrolase, family 3, N-terminal domain"/>
    <property type="match status" value="1"/>
</dbReference>
<organism evidence="5 6">
    <name type="scientific">Desulfofustis glycolicus DSM 9705</name>
    <dbReference type="NCBI Taxonomy" id="1121409"/>
    <lineage>
        <taxon>Bacteria</taxon>
        <taxon>Pseudomonadati</taxon>
        <taxon>Thermodesulfobacteriota</taxon>
        <taxon>Desulfobulbia</taxon>
        <taxon>Desulfobulbales</taxon>
        <taxon>Desulfocapsaceae</taxon>
        <taxon>Desulfofustis</taxon>
    </lineage>
</organism>
<accession>A0A1M5XX92</accession>
<keyword evidence="3" id="KW-0326">Glycosidase</keyword>
<feature type="domain" description="Glycoside hydrolase family 3 N-terminal" evidence="4">
    <location>
        <begin position="6"/>
        <end position="335"/>
    </location>
</feature>
<dbReference type="Pfam" id="PF00933">
    <property type="entry name" value="Glyco_hydro_3"/>
    <property type="match status" value="1"/>
</dbReference>
<sequence length="345" mass="37270">MDLTRQIATLLIVGFPGRRFAADSEIARDISNRGLGGVILFNRCLHDPGQEGNIGPAEELQRLTTALQGLRDEPLLICVDQEGGSVQRLGRDNGYASIPAARQLAENGADTSQTERYAEETAALLADVGVTVNFAPVIDVDRCPENPVIGRLGRSFSDSPQLVATHAAAWIKAHRRHGVISCVKHFPGHGSSCVDSHLGFVDITASWHVDELLPYRSLLADDLVDMVMTGHLCNRAIDPSFPATLSPATVTGLLRNELGYRGAVVSDDLQMQAITAHYPFGEALCCALTAGVDLLVIGNNLTYRPGIVEHAVTAIRNGIDRGLVTEARIREAHGRRQNLIARENH</sequence>
<dbReference type="OrthoDB" id="9781691at2"/>
<protein>
    <submittedName>
        <fullName evidence="5">Beta-N-acetylhexosaminidase</fullName>
    </submittedName>
</protein>